<dbReference type="PANTHER" id="PTHR24096">
    <property type="entry name" value="LONG-CHAIN-FATTY-ACID--COA LIGASE"/>
    <property type="match status" value="1"/>
</dbReference>
<dbReference type="Proteomes" id="UP000218811">
    <property type="component" value="Unassembled WGS sequence"/>
</dbReference>
<dbReference type="Pfam" id="PF00501">
    <property type="entry name" value="AMP-binding"/>
    <property type="match status" value="1"/>
</dbReference>
<dbReference type="CDD" id="cd05911">
    <property type="entry name" value="Firefly_Luc_like"/>
    <property type="match status" value="1"/>
</dbReference>
<dbReference type="SUPFAM" id="SSF56801">
    <property type="entry name" value="Acetyl-CoA synthetase-like"/>
    <property type="match status" value="1"/>
</dbReference>
<dbReference type="PANTHER" id="PTHR24096:SF422">
    <property type="entry name" value="BCDNA.GH02901"/>
    <property type="match status" value="1"/>
</dbReference>
<dbReference type="OMA" id="ESCGFAT"/>
<dbReference type="InterPro" id="IPR045851">
    <property type="entry name" value="AMP-bd_C_sf"/>
</dbReference>
<dbReference type="Gene3D" id="3.40.50.12780">
    <property type="entry name" value="N-terminal domain of ligase-like"/>
    <property type="match status" value="1"/>
</dbReference>
<keyword evidence="4" id="KW-1185">Reference proteome</keyword>
<dbReference type="InterPro" id="IPR000873">
    <property type="entry name" value="AMP-dep_synth/lig_dom"/>
</dbReference>
<dbReference type="EMBL" id="KB468020">
    <property type="protein sequence ID" value="PCH39601.1"/>
    <property type="molecule type" value="Genomic_DNA"/>
</dbReference>
<gene>
    <name evidence="3" type="ORF">WOLCODRAFT_129427</name>
</gene>
<proteinExistence type="predicted"/>
<keyword evidence="3" id="KW-0436">Ligase</keyword>
<name>A0A2H3JCI4_WOLCO</name>
<reference evidence="3 4" key="1">
    <citation type="journal article" date="2012" name="Science">
        <title>The Paleozoic origin of enzymatic lignin decomposition reconstructed from 31 fungal genomes.</title>
        <authorList>
            <person name="Floudas D."/>
            <person name="Binder M."/>
            <person name="Riley R."/>
            <person name="Barry K."/>
            <person name="Blanchette R.A."/>
            <person name="Henrissat B."/>
            <person name="Martinez A.T."/>
            <person name="Otillar R."/>
            <person name="Spatafora J.W."/>
            <person name="Yadav J.S."/>
            <person name="Aerts A."/>
            <person name="Benoit I."/>
            <person name="Boyd A."/>
            <person name="Carlson A."/>
            <person name="Copeland A."/>
            <person name="Coutinho P.M."/>
            <person name="de Vries R.P."/>
            <person name="Ferreira P."/>
            <person name="Findley K."/>
            <person name="Foster B."/>
            <person name="Gaskell J."/>
            <person name="Glotzer D."/>
            <person name="Gorecki P."/>
            <person name="Heitman J."/>
            <person name="Hesse C."/>
            <person name="Hori C."/>
            <person name="Igarashi K."/>
            <person name="Jurgens J.A."/>
            <person name="Kallen N."/>
            <person name="Kersten P."/>
            <person name="Kohler A."/>
            <person name="Kuees U."/>
            <person name="Kumar T.K.A."/>
            <person name="Kuo A."/>
            <person name="LaButti K."/>
            <person name="Larrondo L.F."/>
            <person name="Lindquist E."/>
            <person name="Ling A."/>
            <person name="Lombard V."/>
            <person name="Lucas S."/>
            <person name="Lundell T."/>
            <person name="Martin R."/>
            <person name="McLaughlin D.J."/>
            <person name="Morgenstern I."/>
            <person name="Morin E."/>
            <person name="Murat C."/>
            <person name="Nagy L.G."/>
            <person name="Nolan M."/>
            <person name="Ohm R.A."/>
            <person name="Patyshakuliyeva A."/>
            <person name="Rokas A."/>
            <person name="Ruiz-Duenas F.J."/>
            <person name="Sabat G."/>
            <person name="Salamov A."/>
            <person name="Samejima M."/>
            <person name="Schmutz J."/>
            <person name="Slot J.C."/>
            <person name="St John F."/>
            <person name="Stenlid J."/>
            <person name="Sun H."/>
            <person name="Sun S."/>
            <person name="Syed K."/>
            <person name="Tsang A."/>
            <person name="Wiebenga A."/>
            <person name="Young D."/>
            <person name="Pisabarro A."/>
            <person name="Eastwood D.C."/>
            <person name="Martin F."/>
            <person name="Cullen D."/>
            <person name="Grigoriev I.V."/>
            <person name="Hibbett D.S."/>
        </authorList>
    </citation>
    <scope>NUCLEOTIDE SEQUENCE [LARGE SCALE GENOMIC DNA]</scope>
    <source>
        <strain evidence="3 4">MD-104</strain>
    </source>
</reference>
<dbReference type="PROSITE" id="PS00455">
    <property type="entry name" value="AMP_BINDING"/>
    <property type="match status" value="1"/>
</dbReference>
<dbReference type="InterPro" id="IPR042099">
    <property type="entry name" value="ANL_N_sf"/>
</dbReference>
<dbReference type="GO" id="GO:0016405">
    <property type="term" value="F:CoA-ligase activity"/>
    <property type="evidence" value="ECO:0007669"/>
    <property type="project" value="TreeGrafter"/>
</dbReference>
<evidence type="ECO:0000313" key="4">
    <source>
        <dbReference type="Proteomes" id="UP000218811"/>
    </source>
</evidence>
<accession>A0A2H3JCI4</accession>
<evidence type="ECO:0000313" key="3">
    <source>
        <dbReference type="EMBL" id="PCH39601.1"/>
    </source>
</evidence>
<protein>
    <submittedName>
        <fullName evidence="3">Phenylacetyl-CoA ligase</fullName>
    </submittedName>
</protein>
<dbReference type="InterPro" id="IPR025110">
    <property type="entry name" value="AMP-bd_C"/>
</dbReference>
<evidence type="ECO:0000259" key="2">
    <source>
        <dbReference type="Pfam" id="PF13193"/>
    </source>
</evidence>
<feature type="domain" description="AMP-binding enzyme C-terminal" evidence="2">
    <location>
        <begin position="465"/>
        <end position="552"/>
    </location>
</feature>
<dbReference type="Pfam" id="PF13193">
    <property type="entry name" value="AMP-binding_C"/>
    <property type="match status" value="1"/>
</dbReference>
<feature type="domain" description="AMP-dependent synthetase/ligase" evidence="1">
    <location>
        <begin position="30"/>
        <end position="415"/>
    </location>
</feature>
<dbReference type="Gene3D" id="3.30.300.30">
    <property type="match status" value="1"/>
</dbReference>
<organism evidence="3 4">
    <name type="scientific">Wolfiporia cocos (strain MD-104)</name>
    <name type="common">Brown rot fungus</name>
    <dbReference type="NCBI Taxonomy" id="742152"/>
    <lineage>
        <taxon>Eukaryota</taxon>
        <taxon>Fungi</taxon>
        <taxon>Dikarya</taxon>
        <taxon>Basidiomycota</taxon>
        <taxon>Agaricomycotina</taxon>
        <taxon>Agaricomycetes</taxon>
        <taxon>Polyporales</taxon>
        <taxon>Phaeolaceae</taxon>
        <taxon>Wolfiporia</taxon>
    </lineage>
</organism>
<dbReference type="AlphaFoldDB" id="A0A2H3JCI4"/>
<dbReference type="STRING" id="742152.A0A2H3JCI4"/>
<evidence type="ECO:0000259" key="1">
    <source>
        <dbReference type="Pfam" id="PF00501"/>
    </source>
</evidence>
<dbReference type="OrthoDB" id="6509636at2759"/>
<dbReference type="InterPro" id="IPR020845">
    <property type="entry name" value="AMP-binding_CS"/>
</dbReference>
<sequence length="579" mass="62764">MAEIQGGPLPFIPDDVTVPQFLLDSQHPSRPVAINADVSWLIDDSTGRKMGYEEICSRTNSLANALHLRWNIGENDVVCIFSPNHMDYPAMIWAIHRLGAIVTAANPAYTVEELVHQLRITSAKLILVHSRNVDTALAAARAVGISPQFIALVDLLPASAPGGADFITVPELIKEGSSQPASFAERKLAPGEARTKVAFLSFSSGTTGLPKALIIPHYALVANIVQVATFMNGDTRPMESRRFRPGDVVYAALPFYHVFGLAFVMHSLLFYGHTLVVVPKFNFVDMLKSIERYRINVLPTVPPMFVLLCKHPDVPKHDLSSVRYIHCGGAPLSGELTTRLAQTFPHIGIGQGFGMTEAFANTMTPLGQHVCTPGAAGVLIPGLTARVLRADGSVAAYGEPGQLVLRSSAMALGYLGDEKATKETFVDGWLYSGDEVTVNEKGELFVLDRVKELLKVRGFQVAPAEIEGYLLQHADVADACVVSILDEYHGDLPLAFVVPSMSAQARIKRDPAQADAIKAELVKHVADGKAYYKQLAAGVVLTDAIPKNPSGKLLRRILRDRARGMWKNGELSLGVKAKL</sequence>